<evidence type="ECO:0000259" key="1">
    <source>
        <dbReference type="Pfam" id="PF00717"/>
    </source>
</evidence>
<accession>A0A4P9C4W4</accession>
<name>A0A4P9C4W4_EUBML</name>
<dbReference type="Pfam" id="PF00717">
    <property type="entry name" value="Peptidase_S24"/>
    <property type="match status" value="1"/>
</dbReference>
<dbReference type="CDD" id="cd06529">
    <property type="entry name" value="S24_LexA-like"/>
    <property type="match status" value="1"/>
</dbReference>
<protein>
    <recommendedName>
        <fullName evidence="1">Peptidase S24/S26A/S26B/S26C domain-containing protein</fullName>
    </recommendedName>
</protein>
<dbReference type="Gene3D" id="2.10.109.10">
    <property type="entry name" value="Umud Fragment, subunit A"/>
    <property type="match status" value="1"/>
</dbReference>
<sequence length="137" mass="15851">MNWNDNVELFIPSSITSSIVNIDGSIEAPEPQEYTTESLPRKIRNGHEYIMVTLRDHSMFDRYYKDDILNICLQENCSDGQDALVLLENGNVRLRRVYIVENTIILKPLNIEFYKEETYPKETVKILGVVEGAVRIN</sequence>
<keyword evidence="3" id="KW-1185">Reference proteome</keyword>
<dbReference type="RefSeq" id="WP_074616819.1">
    <property type="nucleotide sequence ID" value="NZ_CABJDW020000005.1"/>
</dbReference>
<dbReference type="KEGG" id="emt:CPZ25_003795"/>
<dbReference type="InterPro" id="IPR015927">
    <property type="entry name" value="Peptidase_S24_S26A/B/C"/>
</dbReference>
<dbReference type="InterPro" id="IPR036286">
    <property type="entry name" value="LexA/Signal_pep-like_sf"/>
</dbReference>
<dbReference type="EMBL" id="CP029487">
    <property type="protein sequence ID" value="QCT70478.1"/>
    <property type="molecule type" value="Genomic_DNA"/>
</dbReference>
<organism evidence="2 3">
    <name type="scientific">Eubacterium maltosivorans</name>
    <dbReference type="NCBI Taxonomy" id="2041044"/>
    <lineage>
        <taxon>Bacteria</taxon>
        <taxon>Bacillati</taxon>
        <taxon>Bacillota</taxon>
        <taxon>Clostridia</taxon>
        <taxon>Eubacteriales</taxon>
        <taxon>Eubacteriaceae</taxon>
        <taxon>Eubacterium</taxon>
    </lineage>
</organism>
<feature type="domain" description="Peptidase S24/S26A/S26B/S26C" evidence="1">
    <location>
        <begin position="37"/>
        <end position="130"/>
    </location>
</feature>
<dbReference type="AlphaFoldDB" id="A0A4P9C4W4"/>
<evidence type="ECO:0000313" key="2">
    <source>
        <dbReference type="EMBL" id="QCT70478.1"/>
    </source>
</evidence>
<dbReference type="Proteomes" id="UP000218387">
    <property type="component" value="Chromosome"/>
</dbReference>
<dbReference type="InterPro" id="IPR039418">
    <property type="entry name" value="LexA-like"/>
</dbReference>
<gene>
    <name evidence="2" type="ORF">CPZ25_003795</name>
</gene>
<evidence type="ECO:0000313" key="3">
    <source>
        <dbReference type="Proteomes" id="UP000218387"/>
    </source>
</evidence>
<proteinExistence type="predicted"/>
<dbReference type="SUPFAM" id="SSF51306">
    <property type="entry name" value="LexA/Signal peptidase"/>
    <property type="match status" value="1"/>
</dbReference>
<reference evidence="2 3" key="1">
    <citation type="submission" date="2018-05" db="EMBL/GenBank/DDBJ databases">
        <title>Genome comparison of Eubacterium sp.</title>
        <authorList>
            <person name="Feng Y."/>
            <person name="Sanchez-Andrea I."/>
            <person name="Stams A.J.M."/>
            <person name="De Vos W.M."/>
        </authorList>
    </citation>
    <scope>NUCLEOTIDE SEQUENCE [LARGE SCALE GENOMIC DNA]</scope>
    <source>
        <strain evidence="2 3">YI</strain>
    </source>
</reference>